<keyword evidence="3" id="KW-0597">Phosphoprotein</keyword>
<dbReference type="InterPro" id="IPR006068">
    <property type="entry name" value="ATPase_P-typ_cation-transptr_C"/>
</dbReference>
<dbReference type="InterPro" id="IPR023298">
    <property type="entry name" value="ATPase_P-typ_TM_dom_sf"/>
</dbReference>
<keyword evidence="4" id="KW-0460">Magnesium</keyword>
<dbReference type="AlphaFoldDB" id="A0A2T4I7V1"/>
<feature type="domain" description="Cation-transporting P-type ATPase C-terminal" evidence="7">
    <location>
        <begin position="39"/>
        <end position="163"/>
    </location>
</feature>
<evidence type="ECO:0000256" key="2">
    <source>
        <dbReference type="ARBA" id="ARBA00022475"/>
    </source>
</evidence>
<keyword evidence="9" id="KW-1185">Reference proteome</keyword>
<evidence type="ECO:0000256" key="4">
    <source>
        <dbReference type="ARBA" id="ARBA00022842"/>
    </source>
</evidence>
<dbReference type="SUPFAM" id="SSF81665">
    <property type="entry name" value="Calcium ATPase, transmembrane domain M"/>
    <property type="match status" value="1"/>
</dbReference>
<sequence>RSDQTTDPTGHHSRRSTGHRSCRRALDGADSEDLAKPHAWDMAAIMRFTAIMGPLSSIFDIATFALLIGVVHAGIGEFRAAWFIESMASQILVVFVIRTSLPFWRSKPHRALTASALLGLASAVVLPFGPWAGLLGFTSPSIGLVAGIAALILIYLAAAELLKGYALRAAPAKALSARLTRMPV</sequence>
<feature type="compositionally biased region" description="Basic residues" evidence="5">
    <location>
        <begin position="11"/>
        <end position="22"/>
    </location>
</feature>
<proteinExistence type="predicted"/>
<comment type="caution">
    <text evidence="8">The sequence shown here is derived from an EMBL/GenBank/DDBJ whole genome shotgun (WGS) entry which is preliminary data.</text>
</comment>
<feature type="transmembrane region" description="Helical" evidence="6">
    <location>
        <begin position="111"/>
        <end position="131"/>
    </location>
</feature>
<dbReference type="InterPro" id="IPR006415">
    <property type="entry name" value="P-type_ATPase_IIIB"/>
</dbReference>
<feature type="non-terminal residue" evidence="8">
    <location>
        <position position="1"/>
    </location>
</feature>
<comment type="subcellular location">
    <subcellularLocation>
        <location evidence="1">Cell membrane</location>
        <topology evidence="1">Multi-pass membrane protein</topology>
    </subcellularLocation>
</comment>
<feature type="region of interest" description="Disordered" evidence="5">
    <location>
        <begin position="1"/>
        <end position="22"/>
    </location>
</feature>
<evidence type="ECO:0000256" key="3">
    <source>
        <dbReference type="ARBA" id="ARBA00022553"/>
    </source>
</evidence>
<evidence type="ECO:0000313" key="8">
    <source>
        <dbReference type="EMBL" id="PTD27485.1"/>
    </source>
</evidence>
<accession>A0A2T4I7V1</accession>
<reference evidence="8 9" key="1">
    <citation type="submission" date="2017-11" db="EMBL/GenBank/DDBJ databases">
        <title>Sphingomonas oleivorans sp. nov., isolated from oil-contaminated soil.</title>
        <authorList>
            <person name="Wang L."/>
            <person name="Chen L."/>
        </authorList>
    </citation>
    <scope>NUCLEOTIDE SEQUENCE [LARGE SCALE GENOMIC DNA]</scope>
    <source>
        <strain evidence="8 9">K101</strain>
    </source>
</reference>
<evidence type="ECO:0000256" key="1">
    <source>
        <dbReference type="ARBA" id="ARBA00004651"/>
    </source>
</evidence>
<evidence type="ECO:0000256" key="5">
    <source>
        <dbReference type="SAM" id="MobiDB-lite"/>
    </source>
</evidence>
<dbReference type="Proteomes" id="UP000241206">
    <property type="component" value="Unassembled WGS sequence"/>
</dbReference>
<dbReference type="GO" id="GO:0015444">
    <property type="term" value="F:P-type magnesium transporter activity"/>
    <property type="evidence" value="ECO:0007669"/>
    <property type="project" value="InterPro"/>
</dbReference>
<evidence type="ECO:0000313" key="9">
    <source>
        <dbReference type="Proteomes" id="UP000241206"/>
    </source>
</evidence>
<dbReference type="GO" id="GO:0005886">
    <property type="term" value="C:plasma membrane"/>
    <property type="evidence" value="ECO:0007669"/>
    <property type="project" value="UniProtKB-SubCell"/>
</dbReference>
<dbReference type="Pfam" id="PF00689">
    <property type="entry name" value="Cation_ATPase_C"/>
    <property type="match status" value="1"/>
</dbReference>
<evidence type="ECO:0000256" key="6">
    <source>
        <dbReference type="SAM" id="Phobius"/>
    </source>
</evidence>
<feature type="transmembrane region" description="Helical" evidence="6">
    <location>
        <begin position="81"/>
        <end position="99"/>
    </location>
</feature>
<keyword evidence="6" id="KW-1133">Transmembrane helix</keyword>
<dbReference type="Gene3D" id="1.20.1110.10">
    <property type="entry name" value="Calcium-transporting ATPase, transmembrane domain"/>
    <property type="match status" value="1"/>
</dbReference>
<keyword evidence="6" id="KW-0812">Transmembrane</keyword>
<dbReference type="RefSeq" id="WP_211314325.1">
    <property type="nucleotide sequence ID" value="NZ_PHHF01000006.1"/>
</dbReference>
<dbReference type="PRINTS" id="PR01836">
    <property type="entry name" value="MGATPASE"/>
</dbReference>
<keyword evidence="2" id="KW-1003">Cell membrane</keyword>
<keyword evidence="6" id="KW-0472">Membrane</keyword>
<protein>
    <recommendedName>
        <fullName evidence="7">Cation-transporting P-type ATPase C-terminal domain-containing protein</fullName>
    </recommendedName>
</protein>
<evidence type="ECO:0000259" key="7">
    <source>
        <dbReference type="Pfam" id="PF00689"/>
    </source>
</evidence>
<feature type="transmembrane region" description="Helical" evidence="6">
    <location>
        <begin position="137"/>
        <end position="158"/>
    </location>
</feature>
<dbReference type="EMBL" id="PHHF01000006">
    <property type="protein sequence ID" value="PTD27485.1"/>
    <property type="molecule type" value="Genomic_DNA"/>
</dbReference>
<feature type="transmembrane region" description="Helical" evidence="6">
    <location>
        <begin position="55"/>
        <end position="75"/>
    </location>
</feature>
<name>A0A2T4I7V1_9SPHN</name>
<organism evidence="8 9">
    <name type="scientific">Edaphosphingomonas fennica</name>
    <dbReference type="NCBI Taxonomy" id="114404"/>
    <lineage>
        <taxon>Bacteria</taxon>
        <taxon>Pseudomonadati</taxon>
        <taxon>Pseudomonadota</taxon>
        <taxon>Alphaproteobacteria</taxon>
        <taxon>Sphingomonadales</taxon>
        <taxon>Rhizorhabdaceae</taxon>
        <taxon>Edaphosphingomonas</taxon>
    </lineage>
</organism>
<gene>
    <name evidence="8" type="ORF">CV103_01470</name>
</gene>